<name>A0A9Q0KIL9_9MAGN</name>
<dbReference type="OrthoDB" id="691984at2759"/>
<organism evidence="2 3">
    <name type="scientific">Protea cynaroides</name>
    <dbReference type="NCBI Taxonomy" id="273540"/>
    <lineage>
        <taxon>Eukaryota</taxon>
        <taxon>Viridiplantae</taxon>
        <taxon>Streptophyta</taxon>
        <taxon>Embryophyta</taxon>
        <taxon>Tracheophyta</taxon>
        <taxon>Spermatophyta</taxon>
        <taxon>Magnoliopsida</taxon>
        <taxon>Proteales</taxon>
        <taxon>Proteaceae</taxon>
        <taxon>Protea</taxon>
    </lineage>
</organism>
<evidence type="ECO:0000313" key="3">
    <source>
        <dbReference type="Proteomes" id="UP001141806"/>
    </source>
</evidence>
<feature type="coiled-coil region" evidence="1">
    <location>
        <begin position="79"/>
        <end position="155"/>
    </location>
</feature>
<dbReference type="EMBL" id="JAMYWD010000005">
    <property type="protein sequence ID" value="KAJ4971179.1"/>
    <property type="molecule type" value="Genomic_DNA"/>
</dbReference>
<keyword evidence="3" id="KW-1185">Reference proteome</keyword>
<comment type="caution">
    <text evidence="2">The sequence shown here is derived from an EMBL/GenBank/DDBJ whole genome shotgun (WGS) entry which is preliminary data.</text>
</comment>
<dbReference type="AlphaFoldDB" id="A0A9Q0KIL9"/>
<dbReference type="PANTHER" id="PTHR31071:SF7">
    <property type="entry name" value="OS04G0382800 PROTEIN"/>
    <property type="match status" value="1"/>
</dbReference>
<proteinExistence type="predicted"/>
<keyword evidence="1" id="KW-0175">Coiled coil</keyword>
<dbReference type="InterPro" id="IPR043424">
    <property type="entry name" value="BLT-like"/>
</dbReference>
<dbReference type="Proteomes" id="UP001141806">
    <property type="component" value="Unassembled WGS sequence"/>
</dbReference>
<accession>A0A9Q0KIL9</accession>
<reference evidence="2" key="1">
    <citation type="journal article" date="2023" name="Plant J.">
        <title>The genome of the king protea, Protea cynaroides.</title>
        <authorList>
            <person name="Chang J."/>
            <person name="Duong T.A."/>
            <person name="Schoeman C."/>
            <person name="Ma X."/>
            <person name="Roodt D."/>
            <person name="Barker N."/>
            <person name="Li Z."/>
            <person name="Van de Peer Y."/>
            <person name="Mizrachi E."/>
        </authorList>
    </citation>
    <scope>NUCLEOTIDE SEQUENCE</scope>
    <source>
        <tissue evidence="2">Young leaves</tissue>
    </source>
</reference>
<gene>
    <name evidence="2" type="ORF">NE237_004278</name>
</gene>
<dbReference type="PANTHER" id="PTHR31071">
    <property type="entry name" value="GB|AAF24581.1"/>
    <property type="match status" value="1"/>
</dbReference>
<protein>
    <submittedName>
        <fullName evidence="2">Uncharacterized protein</fullName>
    </submittedName>
</protein>
<evidence type="ECO:0000256" key="1">
    <source>
        <dbReference type="SAM" id="Coils"/>
    </source>
</evidence>
<sequence>MFGLFEQCQFDGGNATLVFLHLERFWGLEVLNRIWGLEEQHSSSMSLVSALPVEIDCARMQVEQLIQKQWDLDIERKFKRQAESLNKKLGKELAETKASLSKVIKEFESERRVREVMEEACEALARNIGEGKAEVEELKRESTMVQEEVEKGREMLQLADVLREERVQMKLSEAKF</sequence>
<evidence type="ECO:0000313" key="2">
    <source>
        <dbReference type="EMBL" id="KAJ4971179.1"/>
    </source>
</evidence>